<dbReference type="SUPFAM" id="SSF48498">
    <property type="entry name" value="Tetracyclin repressor-like, C-terminal domain"/>
    <property type="match status" value="1"/>
</dbReference>
<sequence>MERYSMSRRVYDNTRRAEQARLTRRRILDAARELLVDLGPAAVTMRAVATHADVSVETVRKTFGTKAALIKDVYDVTLAGDDEPIPMIDRPEIQAVFTAADPRDKLARYAFAARRVGERVGPLLAKLLAGARGGDPDLTRFRETTNHERMIGAEGVVRHLAATGGLRPGLDAERARDIVWTLISPEVFDLFVGERGWSPDEYEQWLARALADALVTP</sequence>
<evidence type="ECO:0000256" key="4">
    <source>
        <dbReference type="PROSITE-ProRule" id="PRU00335"/>
    </source>
</evidence>
<evidence type="ECO:0000313" key="6">
    <source>
        <dbReference type="EMBL" id="BAL88058.1"/>
    </source>
</evidence>
<name>I0H4X1_ACTM4</name>
<organism evidence="6 7">
    <name type="scientific">Actinoplanes missouriensis (strain ATCC 14538 / DSM 43046 / CBS 188.64 / JCM 3121 / NBRC 102363 / NCIMB 12654 / NRRL B-3342 / UNCC 431)</name>
    <dbReference type="NCBI Taxonomy" id="512565"/>
    <lineage>
        <taxon>Bacteria</taxon>
        <taxon>Bacillati</taxon>
        <taxon>Actinomycetota</taxon>
        <taxon>Actinomycetes</taxon>
        <taxon>Micromonosporales</taxon>
        <taxon>Micromonosporaceae</taxon>
        <taxon>Actinoplanes</taxon>
    </lineage>
</organism>
<dbReference type="PATRIC" id="fig|512565.3.peg.2842"/>
<dbReference type="SUPFAM" id="SSF46689">
    <property type="entry name" value="Homeodomain-like"/>
    <property type="match status" value="1"/>
</dbReference>
<dbReference type="Pfam" id="PF00440">
    <property type="entry name" value="TetR_N"/>
    <property type="match status" value="1"/>
</dbReference>
<evidence type="ECO:0000256" key="2">
    <source>
        <dbReference type="ARBA" id="ARBA00023125"/>
    </source>
</evidence>
<keyword evidence="1" id="KW-0805">Transcription regulation</keyword>
<dbReference type="InterPro" id="IPR009057">
    <property type="entry name" value="Homeodomain-like_sf"/>
</dbReference>
<dbReference type="PANTHER" id="PTHR30055:SF234">
    <property type="entry name" value="HTH-TYPE TRANSCRIPTIONAL REGULATOR BETI"/>
    <property type="match status" value="1"/>
</dbReference>
<evidence type="ECO:0000256" key="1">
    <source>
        <dbReference type="ARBA" id="ARBA00023015"/>
    </source>
</evidence>
<gene>
    <name evidence="6" type="ordered locus">AMIS_28380</name>
</gene>
<dbReference type="InterPro" id="IPR036271">
    <property type="entry name" value="Tet_transcr_reg_TetR-rel_C_sf"/>
</dbReference>
<proteinExistence type="predicted"/>
<dbReference type="Proteomes" id="UP000007882">
    <property type="component" value="Chromosome"/>
</dbReference>
<dbReference type="InterPro" id="IPR050109">
    <property type="entry name" value="HTH-type_TetR-like_transc_reg"/>
</dbReference>
<accession>I0H4X1</accession>
<dbReference type="Gene3D" id="1.10.10.60">
    <property type="entry name" value="Homeodomain-like"/>
    <property type="match status" value="1"/>
</dbReference>
<evidence type="ECO:0000256" key="3">
    <source>
        <dbReference type="ARBA" id="ARBA00023163"/>
    </source>
</evidence>
<dbReference type="Gene3D" id="1.10.357.10">
    <property type="entry name" value="Tetracycline Repressor, domain 2"/>
    <property type="match status" value="1"/>
</dbReference>
<dbReference type="KEGG" id="ams:AMIS_28380"/>
<dbReference type="GO" id="GO:0003700">
    <property type="term" value="F:DNA-binding transcription factor activity"/>
    <property type="evidence" value="ECO:0007669"/>
    <property type="project" value="TreeGrafter"/>
</dbReference>
<dbReference type="PANTHER" id="PTHR30055">
    <property type="entry name" value="HTH-TYPE TRANSCRIPTIONAL REGULATOR RUTR"/>
    <property type="match status" value="1"/>
</dbReference>
<feature type="DNA-binding region" description="H-T-H motif" evidence="4">
    <location>
        <begin position="44"/>
        <end position="63"/>
    </location>
</feature>
<dbReference type="PROSITE" id="PS50977">
    <property type="entry name" value="HTH_TETR_2"/>
    <property type="match status" value="1"/>
</dbReference>
<keyword evidence="7" id="KW-1185">Reference proteome</keyword>
<feature type="domain" description="HTH tetR-type" evidence="5">
    <location>
        <begin position="21"/>
        <end position="81"/>
    </location>
</feature>
<dbReference type="STRING" id="512565.AMIS_28380"/>
<dbReference type="EMBL" id="AP012319">
    <property type="protein sequence ID" value="BAL88058.1"/>
    <property type="molecule type" value="Genomic_DNA"/>
</dbReference>
<keyword evidence="3" id="KW-0804">Transcription</keyword>
<keyword evidence="2 4" id="KW-0238">DNA-binding</keyword>
<dbReference type="GO" id="GO:0000976">
    <property type="term" value="F:transcription cis-regulatory region binding"/>
    <property type="evidence" value="ECO:0007669"/>
    <property type="project" value="TreeGrafter"/>
</dbReference>
<reference evidence="6 7" key="1">
    <citation type="submission" date="2012-02" db="EMBL/GenBank/DDBJ databases">
        <title>Complete genome sequence of Actinoplanes missouriensis 431 (= NBRC 102363).</title>
        <authorList>
            <person name="Ohnishi Y."/>
            <person name="Ishikawa J."/>
            <person name="Sekine M."/>
            <person name="Hosoyama A."/>
            <person name="Harada T."/>
            <person name="Narita H."/>
            <person name="Hata T."/>
            <person name="Konno Y."/>
            <person name="Tutikane K."/>
            <person name="Fujita N."/>
            <person name="Horinouchi S."/>
            <person name="Hayakawa M."/>
        </authorList>
    </citation>
    <scope>NUCLEOTIDE SEQUENCE [LARGE SCALE GENOMIC DNA]</scope>
    <source>
        <strain evidence="7">ATCC 14538 / DSM 43046 / CBS 188.64 / JCM 3121 / NBRC 102363 / NCIMB 12654 / NRRL B-3342 / UNCC 431</strain>
    </source>
</reference>
<dbReference type="InterPro" id="IPR001647">
    <property type="entry name" value="HTH_TetR"/>
</dbReference>
<evidence type="ECO:0000313" key="7">
    <source>
        <dbReference type="Proteomes" id="UP000007882"/>
    </source>
</evidence>
<dbReference type="HOGENOM" id="CLU_107911_0_0_11"/>
<protein>
    <submittedName>
        <fullName evidence="6">Putative TetR-family transcriptional regulator</fullName>
    </submittedName>
</protein>
<evidence type="ECO:0000259" key="5">
    <source>
        <dbReference type="PROSITE" id="PS50977"/>
    </source>
</evidence>
<dbReference type="eggNOG" id="COG1309">
    <property type="taxonomic scope" value="Bacteria"/>
</dbReference>
<dbReference type="AlphaFoldDB" id="I0H4X1"/>